<name>B4NSS2_DROSI</name>
<sequence>MTQFHTDHGCFRGYLFRFRHVDTAQCPMDTCLVEAAEHILLHCSRFVLERAQLVALAGSPLSPRGLVAAMMADKIVWDGAHVIIVTMM</sequence>
<dbReference type="HOGENOM" id="CLU_001888_7_1_1"/>
<keyword evidence="2" id="KW-1185">Reference proteome</keyword>
<protein>
    <submittedName>
        <fullName evidence="1">GD17684</fullName>
    </submittedName>
</protein>
<dbReference type="OrthoDB" id="6624721at2759"/>
<proteinExistence type="predicted"/>
<dbReference type="OMA" id="HPRIEDW"/>
<organism evidence="1 2">
    <name type="scientific">Drosophila simulans</name>
    <name type="common">Fruit fly</name>
    <dbReference type="NCBI Taxonomy" id="7240"/>
    <lineage>
        <taxon>Eukaryota</taxon>
        <taxon>Metazoa</taxon>
        <taxon>Ecdysozoa</taxon>
        <taxon>Arthropoda</taxon>
        <taxon>Hexapoda</taxon>
        <taxon>Insecta</taxon>
        <taxon>Pterygota</taxon>
        <taxon>Neoptera</taxon>
        <taxon>Endopterygota</taxon>
        <taxon>Diptera</taxon>
        <taxon>Brachycera</taxon>
        <taxon>Muscomorpha</taxon>
        <taxon>Ephydroidea</taxon>
        <taxon>Drosophilidae</taxon>
        <taxon>Drosophila</taxon>
        <taxon>Sophophora</taxon>
    </lineage>
</organism>
<reference evidence="1 2" key="1">
    <citation type="journal article" date="2007" name="Nature">
        <title>Evolution of genes and genomes on the Drosophila phylogeny.</title>
        <authorList>
            <consortium name="Drosophila 12 Genomes Consortium"/>
            <person name="Clark A.G."/>
            <person name="Eisen M.B."/>
            <person name="Smith D.R."/>
            <person name="Bergman C.M."/>
            <person name="Oliver B."/>
            <person name="Markow T.A."/>
            <person name="Kaufman T.C."/>
            <person name="Kellis M."/>
            <person name="Gelbart W."/>
            <person name="Iyer V.N."/>
            <person name="Pollard D.A."/>
            <person name="Sackton T.B."/>
            <person name="Larracuente A.M."/>
            <person name="Singh N.D."/>
            <person name="Abad J.P."/>
            <person name="Abt D.N."/>
            <person name="Adryan B."/>
            <person name="Aguade M."/>
            <person name="Akashi H."/>
            <person name="Anderson W.W."/>
            <person name="Aquadro C.F."/>
            <person name="Ardell D.H."/>
            <person name="Arguello R."/>
            <person name="Artieri C.G."/>
            <person name="Barbash D.A."/>
            <person name="Barker D."/>
            <person name="Barsanti P."/>
            <person name="Batterham P."/>
            <person name="Batzoglou S."/>
            <person name="Begun D."/>
            <person name="Bhutkar A."/>
            <person name="Blanco E."/>
            <person name="Bosak S.A."/>
            <person name="Bradley R.K."/>
            <person name="Brand A.D."/>
            <person name="Brent M.R."/>
            <person name="Brooks A.N."/>
            <person name="Brown R.H."/>
            <person name="Butlin R.K."/>
            <person name="Caggese C."/>
            <person name="Calvi B.R."/>
            <person name="Bernardo de Carvalho A."/>
            <person name="Caspi A."/>
            <person name="Castrezana S."/>
            <person name="Celniker S.E."/>
            <person name="Chang J.L."/>
            <person name="Chapple C."/>
            <person name="Chatterji S."/>
            <person name="Chinwalla A."/>
            <person name="Civetta A."/>
            <person name="Clifton S.W."/>
            <person name="Comeron J.M."/>
            <person name="Costello J.C."/>
            <person name="Coyne J.A."/>
            <person name="Daub J."/>
            <person name="David R.G."/>
            <person name="Delcher A.L."/>
            <person name="Delehaunty K."/>
            <person name="Do C.B."/>
            <person name="Ebling H."/>
            <person name="Edwards K."/>
            <person name="Eickbush T."/>
            <person name="Evans J.D."/>
            <person name="Filipski A."/>
            <person name="Findeiss S."/>
            <person name="Freyhult E."/>
            <person name="Fulton L."/>
            <person name="Fulton R."/>
            <person name="Garcia A.C."/>
            <person name="Gardiner A."/>
            <person name="Garfield D.A."/>
            <person name="Garvin B.E."/>
            <person name="Gibson G."/>
            <person name="Gilbert D."/>
            <person name="Gnerre S."/>
            <person name="Godfrey J."/>
            <person name="Good R."/>
            <person name="Gotea V."/>
            <person name="Gravely B."/>
            <person name="Greenberg A.J."/>
            <person name="Griffiths-Jones S."/>
            <person name="Gross S."/>
            <person name="Guigo R."/>
            <person name="Gustafson E.A."/>
            <person name="Haerty W."/>
            <person name="Hahn M.W."/>
            <person name="Halligan D.L."/>
            <person name="Halpern A.L."/>
            <person name="Halter G.M."/>
            <person name="Han M.V."/>
            <person name="Heger A."/>
            <person name="Hillier L."/>
            <person name="Hinrichs A.S."/>
            <person name="Holmes I."/>
            <person name="Hoskins R.A."/>
            <person name="Hubisz M.J."/>
            <person name="Hultmark D."/>
            <person name="Huntley M.A."/>
            <person name="Jaffe D.B."/>
            <person name="Jagadeeshan S."/>
            <person name="Jeck W.R."/>
            <person name="Johnson J."/>
            <person name="Jones C.D."/>
            <person name="Jordan W.C."/>
            <person name="Karpen G.H."/>
            <person name="Kataoka E."/>
            <person name="Keightley P.D."/>
            <person name="Kheradpour P."/>
            <person name="Kirkness E.F."/>
            <person name="Koerich L.B."/>
            <person name="Kristiansen K."/>
            <person name="Kudrna D."/>
            <person name="Kulathinal R.J."/>
            <person name="Kumar S."/>
            <person name="Kwok R."/>
            <person name="Lander E."/>
            <person name="Langley C.H."/>
            <person name="Lapoint R."/>
            <person name="Lazzaro B.P."/>
            <person name="Lee S.J."/>
            <person name="Levesque L."/>
            <person name="Li R."/>
            <person name="Lin C.F."/>
            <person name="Lin M.F."/>
            <person name="Lindblad-Toh K."/>
            <person name="Llopart A."/>
            <person name="Long M."/>
            <person name="Low L."/>
            <person name="Lozovsky E."/>
            <person name="Lu J."/>
            <person name="Luo M."/>
            <person name="Machado C.A."/>
            <person name="Makalowski W."/>
            <person name="Marzo M."/>
            <person name="Matsuda M."/>
            <person name="Matzkin L."/>
            <person name="McAllister B."/>
            <person name="McBride C.S."/>
            <person name="McKernan B."/>
            <person name="McKernan K."/>
            <person name="Mendez-Lago M."/>
            <person name="Minx P."/>
            <person name="Mollenhauer M.U."/>
            <person name="Montooth K."/>
            <person name="Mount S.M."/>
            <person name="Mu X."/>
            <person name="Myers E."/>
            <person name="Negre B."/>
            <person name="Newfeld S."/>
            <person name="Nielsen R."/>
            <person name="Noor M.A."/>
            <person name="O'Grady P."/>
            <person name="Pachter L."/>
            <person name="Papaceit M."/>
            <person name="Parisi M.J."/>
            <person name="Parisi M."/>
            <person name="Parts L."/>
            <person name="Pedersen J.S."/>
            <person name="Pesole G."/>
            <person name="Phillippy A.M."/>
            <person name="Ponting C.P."/>
            <person name="Pop M."/>
            <person name="Porcelli D."/>
            <person name="Powell J.R."/>
            <person name="Prohaska S."/>
            <person name="Pruitt K."/>
            <person name="Puig M."/>
            <person name="Quesneville H."/>
            <person name="Ram K.R."/>
            <person name="Rand D."/>
            <person name="Rasmussen M.D."/>
            <person name="Reed L.K."/>
            <person name="Reenan R."/>
            <person name="Reily A."/>
            <person name="Remington K.A."/>
            <person name="Rieger T.T."/>
            <person name="Ritchie M.G."/>
            <person name="Robin C."/>
            <person name="Rogers Y.H."/>
            <person name="Rohde C."/>
            <person name="Rozas J."/>
            <person name="Rubenfield M.J."/>
            <person name="Ruiz A."/>
            <person name="Russo S."/>
            <person name="Salzberg S.L."/>
            <person name="Sanchez-Gracia A."/>
            <person name="Saranga D.J."/>
            <person name="Sato H."/>
            <person name="Schaeffer S.W."/>
            <person name="Schatz M.C."/>
            <person name="Schlenke T."/>
            <person name="Schwartz R."/>
            <person name="Segarra C."/>
            <person name="Singh R.S."/>
            <person name="Sirot L."/>
            <person name="Sirota M."/>
            <person name="Sisneros N.B."/>
            <person name="Smith C.D."/>
            <person name="Smith T.F."/>
            <person name="Spieth J."/>
            <person name="Stage D.E."/>
            <person name="Stark A."/>
            <person name="Stephan W."/>
            <person name="Strausberg R.L."/>
            <person name="Strempel S."/>
            <person name="Sturgill D."/>
            <person name="Sutton G."/>
            <person name="Sutton G.G."/>
            <person name="Tao W."/>
            <person name="Teichmann S."/>
            <person name="Tobari Y.N."/>
            <person name="Tomimura Y."/>
            <person name="Tsolas J.M."/>
            <person name="Valente V.L."/>
            <person name="Venter E."/>
            <person name="Venter J.C."/>
            <person name="Vicario S."/>
            <person name="Vieira F.G."/>
            <person name="Vilella A.J."/>
            <person name="Villasante A."/>
            <person name="Walenz B."/>
            <person name="Wang J."/>
            <person name="Wasserman M."/>
            <person name="Watts T."/>
            <person name="Wilson D."/>
            <person name="Wilson R.K."/>
            <person name="Wing R.A."/>
            <person name="Wolfner M.F."/>
            <person name="Wong A."/>
            <person name="Wong G.K."/>
            <person name="Wu C.I."/>
            <person name="Wu G."/>
            <person name="Yamamoto D."/>
            <person name="Yang H.P."/>
            <person name="Yang S.P."/>
            <person name="Yorke J.A."/>
            <person name="Yoshida K."/>
            <person name="Zdobnov E."/>
            <person name="Zhang P."/>
            <person name="Zhang Y."/>
            <person name="Zimin A.V."/>
            <person name="Baldwin J."/>
            <person name="Abdouelleil A."/>
            <person name="Abdulkadir J."/>
            <person name="Abebe A."/>
            <person name="Abera B."/>
            <person name="Abreu J."/>
            <person name="Acer S.C."/>
            <person name="Aftuck L."/>
            <person name="Alexander A."/>
            <person name="An P."/>
            <person name="Anderson E."/>
            <person name="Anderson S."/>
            <person name="Arachi H."/>
            <person name="Azer M."/>
            <person name="Bachantsang P."/>
            <person name="Barry A."/>
            <person name="Bayul T."/>
            <person name="Berlin A."/>
            <person name="Bessette D."/>
            <person name="Bloom T."/>
            <person name="Blye J."/>
            <person name="Boguslavskiy L."/>
            <person name="Bonnet C."/>
            <person name="Boukhgalter B."/>
            <person name="Bourzgui I."/>
            <person name="Brown A."/>
            <person name="Cahill P."/>
            <person name="Channer S."/>
            <person name="Cheshatsang Y."/>
            <person name="Chuda L."/>
            <person name="Citroen M."/>
            <person name="Collymore A."/>
            <person name="Cooke P."/>
            <person name="Costello M."/>
            <person name="D'Aco K."/>
            <person name="Daza R."/>
            <person name="De Haan G."/>
            <person name="DeGray S."/>
            <person name="DeMaso C."/>
            <person name="Dhargay N."/>
            <person name="Dooley K."/>
            <person name="Dooley E."/>
            <person name="Doricent M."/>
            <person name="Dorje P."/>
            <person name="Dorjee K."/>
            <person name="Dupes A."/>
            <person name="Elong R."/>
            <person name="Falk J."/>
            <person name="Farina A."/>
            <person name="Faro S."/>
            <person name="Ferguson D."/>
            <person name="Fisher S."/>
            <person name="Foley C.D."/>
            <person name="Franke A."/>
            <person name="Friedrich D."/>
            <person name="Gadbois L."/>
            <person name="Gearin G."/>
            <person name="Gearin C.R."/>
            <person name="Giannoukos G."/>
            <person name="Goode T."/>
            <person name="Graham J."/>
            <person name="Grandbois E."/>
            <person name="Grewal S."/>
            <person name="Gyaltsen K."/>
            <person name="Hafez N."/>
            <person name="Hagos B."/>
            <person name="Hall J."/>
            <person name="Henson C."/>
            <person name="Hollinger A."/>
            <person name="Honan T."/>
            <person name="Huard M.D."/>
            <person name="Hughes L."/>
            <person name="Hurhula B."/>
            <person name="Husby M.E."/>
            <person name="Kamat A."/>
            <person name="Kanga B."/>
            <person name="Kashin S."/>
            <person name="Khazanovich D."/>
            <person name="Kisner P."/>
            <person name="Lance K."/>
            <person name="Lara M."/>
            <person name="Lee W."/>
            <person name="Lennon N."/>
            <person name="Letendre F."/>
            <person name="LeVine R."/>
            <person name="Lipovsky A."/>
            <person name="Liu X."/>
            <person name="Liu J."/>
            <person name="Liu S."/>
            <person name="Lokyitsang T."/>
            <person name="Lokyitsang Y."/>
            <person name="Lubonja R."/>
            <person name="Lui A."/>
            <person name="MacDonald P."/>
            <person name="Magnisalis V."/>
            <person name="Maru K."/>
            <person name="Matthews C."/>
            <person name="McCusker W."/>
            <person name="McDonough S."/>
            <person name="Mehta T."/>
            <person name="Meldrim J."/>
            <person name="Meneus L."/>
            <person name="Mihai O."/>
            <person name="Mihalev A."/>
            <person name="Mihova T."/>
            <person name="Mittelman R."/>
            <person name="Mlenga V."/>
            <person name="Montmayeur A."/>
            <person name="Mulrain L."/>
            <person name="Navidi A."/>
            <person name="Naylor J."/>
            <person name="Negash T."/>
            <person name="Nguyen T."/>
            <person name="Nguyen N."/>
            <person name="Nicol R."/>
            <person name="Norbu C."/>
            <person name="Norbu N."/>
            <person name="Novod N."/>
            <person name="O'Neill B."/>
            <person name="Osman S."/>
            <person name="Markiewicz E."/>
            <person name="Oyono O.L."/>
            <person name="Patti C."/>
            <person name="Phunkhang P."/>
            <person name="Pierre F."/>
            <person name="Priest M."/>
            <person name="Raghuraman S."/>
            <person name="Rege F."/>
            <person name="Reyes R."/>
            <person name="Rise C."/>
            <person name="Rogov P."/>
            <person name="Ross K."/>
            <person name="Ryan E."/>
            <person name="Settipalli S."/>
            <person name="Shea T."/>
            <person name="Sherpa N."/>
            <person name="Shi L."/>
            <person name="Shih D."/>
            <person name="Sparrow T."/>
            <person name="Spaulding J."/>
            <person name="Stalker J."/>
            <person name="Stange-Thomann N."/>
            <person name="Stavropoulos S."/>
            <person name="Stone C."/>
            <person name="Strader C."/>
            <person name="Tesfaye S."/>
            <person name="Thomson T."/>
            <person name="Thoulutsang Y."/>
            <person name="Thoulutsang D."/>
            <person name="Topham K."/>
            <person name="Topping I."/>
            <person name="Tsamla T."/>
            <person name="Vassiliev H."/>
            <person name="Vo A."/>
            <person name="Wangchuk T."/>
            <person name="Wangdi T."/>
            <person name="Weiand M."/>
            <person name="Wilkinson J."/>
            <person name="Wilson A."/>
            <person name="Yadav S."/>
            <person name="Young G."/>
            <person name="Yu Q."/>
            <person name="Zembek L."/>
            <person name="Zhong D."/>
            <person name="Zimmer A."/>
            <person name="Zwirko Z."/>
            <person name="Jaffe D.B."/>
            <person name="Alvarez P."/>
            <person name="Brockman W."/>
            <person name="Butler J."/>
            <person name="Chin C."/>
            <person name="Gnerre S."/>
            <person name="Grabherr M."/>
            <person name="Kleber M."/>
            <person name="Mauceli E."/>
            <person name="MacCallum I."/>
        </authorList>
    </citation>
    <scope>NUCLEOTIDE SEQUENCE [LARGE SCALE GENOMIC DNA]</scope>
    <source>
        <strain evidence="2">white501</strain>
    </source>
</reference>
<dbReference type="PhylomeDB" id="B4NSS2"/>
<accession>B4NSS2</accession>
<gene>
    <name evidence="1" type="primary">Dsim\GD17684</name>
    <name evidence="1" type="ORF">Dsim_GD17684</name>
</gene>
<dbReference type="Proteomes" id="UP000000304">
    <property type="component" value="Unassembled WGS sequence"/>
</dbReference>
<evidence type="ECO:0000313" key="1">
    <source>
        <dbReference type="EMBL" id="EDX15254.1"/>
    </source>
</evidence>
<dbReference type="EMBL" id="CH982434">
    <property type="protein sequence ID" value="EDX15254.1"/>
    <property type="molecule type" value="Genomic_DNA"/>
</dbReference>
<evidence type="ECO:0000313" key="2">
    <source>
        <dbReference type="Proteomes" id="UP000000304"/>
    </source>
</evidence>
<dbReference type="AlphaFoldDB" id="B4NSS2"/>